<dbReference type="Pfam" id="PF08021">
    <property type="entry name" value="FAD_binding_9"/>
    <property type="match status" value="1"/>
</dbReference>
<dbReference type="PANTHER" id="PTHR30157:SF0">
    <property type="entry name" value="NADPH-DEPENDENT FERRIC-CHELATE REDUCTASE"/>
    <property type="match status" value="1"/>
</dbReference>
<evidence type="ECO:0000313" key="3">
    <source>
        <dbReference type="Proteomes" id="UP000237340"/>
    </source>
</evidence>
<feature type="domain" description="FAD-binding FR-type" evidence="1">
    <location>
        <begin position="22"/>
        <end position="149"/>
    </location>
</feature>
<dbReference type="Pfam" id="PF04954">
    <property type="entry name" value="SIP"/>
    <property type="match status" value="1"/>
</dbReference>
<dbReference type="EMBL" id="PPXD01000018">
    <property type="protein sequence ID" value="POH64833.1"/>
    <property type="molecule type" value="Genomic_DNA"/>
</dbReference>
<reference evidence="2 3" key="1">
    <citation type="submission" date="2018-01" db="EMBL/GenBank/DDBJ databases">
        <title>Cryobacterium sp. nov., from glaciers in China.</title>
        <authorList>
            <person name="Liu Q."/>
            <person name="Xin Y.-H."/>
        </authorList>
    </citation>
    <scope>NUCLEOTIDE SEQUENCE [LARGE SCALE GENOMIC DNA]</scope>
    <source>
        <strain evidence="2 3">TMN-42</strain>
    </source>
</reference>
<dbReference type="Gene3D" id="2.40.30.10">
    <property type="entry name" value="Translation factors"/>
    <property type="match status" value="1"/>
</dbReference>
<dbReference type="SUPFAM" id="SSF63380">
    <property type="entry name" value="Riboflavin synthase domain-like"/>
    <property type="match status" value="1"/>
</dbReference>
<dbReference type="InterPro" id="IPR013113">
    <property type="entry name" value="SIP_FAD-bd"/>
</dbReference>
<dbReference type="AlphaFoldDB" id="A0A2S3ZE89"/>
<comment type="caution">
    <text evidence="2">The sequence shown here is derived from an EMBL/GenBank/DDBJ whole genome shotgun (WGS) entry which is preliminary data.</text>
</comment>
<keyword evidence="3" id="KW-1185">Reference proteome</keyword>
<sequence>MLTSTVAPAPAAARVRAPRPSYRPFAVSVARVQRLSTNFTRVTFTGPDLHEFGTAGLDQRIKIVLPLPGVGVSAFPRNDSWYETWRDLPDERRNPIRTYTVRHARPEHREVDIDFVTHGDAGPASRWVRAANVGDEVAIVGPVADGDNPVVGIEWAPGNANTVLLAGDETAAPAICAILSALPRTARGCAYIEVPEAADAHETNAPDGVTVTWLPRNGAGHGSALESAVRGWTARFLTAHHSGTELPDIDIDESILWEVPDGSALDGELYAWLAGEAGVIKRLRRFLVSEVGINRRQVAFMGYWRDGRAEHA</sequence>
<dbReference type="InterPro" id="IPR017927">
    <property type="entry name" value="FAD-bd_FR_type"/>
</dbReference>
<proteinExistence type="predicted"/>
<dbReference type="InterPro" id="IPR007037">
    <property type="entry name" value="SIP_rossman_dom"/>
</dbReference>
<dbReference type="InterPro" id="IPR017938">
    <property type="entry name" value="Riboflavin_synthase-like_b-brl"/>
</dbReference>
<dbReference type="Proteomes" id="UP000237340">
    <property type="component" value="Unassembled WGS sequence"/>
</dbReference>
<dbReference type="RefSeq" id="WP_103460820.1">
    <property type="nucleotide sequence ID" value="NZ_PPXD01000018.1"/>
</dbReference>
<dbReference type="CDD" id="cd06193">
    <property type="entry name" value="siderophore_interacting"/>
    <property type="match status" value="1"/>
</dbReference>
<dbReference type="PANTHER" id="PTHR30157">
    <property type="entry name" value="FERRIC REDUCTASE, NADPH-DEPENDENT"/>
    <property type="match status" value="1"/>
</dbReference>
<protein>
    <submittedName>
        <fullName evidence="2">NADPH-dependent ferric siderophore reductase</fullName>
    </submittedName>
</protein>
<dbReference type="GO" id="GO:0016491">
    <property type="term" value="F:oxidoreductase activity"/>
    <property type="evidence" value="ECO:0007669"/>
    <property type="project" value="InterPro"/>
</dbReference>
<accession>A0A2S3ZE89</accession>
<dbReference type="InterPro" id="IPR039261">
    <property type="entry name" value="FNR_nucleotide-bd"/>
</dbReference>
<gene>
    <name evidence="2" type="ORF">C3B61_11780</name>
</gene>
<evidence type="ECO:0000259" key="1">
    <source>
        <dbReference type="PROSITE" id="PS51384"/>
    </source>
</evidence>
<dbReference type="PROSITE" id="PS51384">
    <property type="entry name" value="FAD_FR"/>
    <property type="match status" value="1"/>
</dbReference>
<name>A0A2S3ZE89_9MICO</name>
<organism evidence="2 3">
    <name type="scientific">Cryobacterium zongtaii</name>
    <dbReference type="NCBI Taxonomy" id="1259217"/>
    <lineage>
        <taxon>Bacteria</taxon>
        <taxon>Bacillati</taxon>
        <taxon>Actinomycetota</taxon>
        <taxon>Actinomycetes</taxon>
        <taxon>Micrococcales</taxon>
        <taxon>Microbacteriaceae</taxon>
        <taxon>Cryobacterium</taxon>
    </lineage>
</organism>
<dbReference type="InterPro" id="IPR039374">
    <property type="entry name" value="SIP_fam"/>
</dbReference>
<evidence type="ECO:0000313" key="2">
    <source>
        <dbReference type="EMBL" id="POH64833.1"/>
    </source>
</evidence>
<dbReference type="Gene3D" id="3.40.50.80">
    <property type="entry name" value="Nucleotide-binding domain of ferredoxin-NADP reductase (FNR) module"/>
    <property type="match status" value="1"/>
</dbReference>